<reference evidence="13" key="1">
    <citation type="journal article" date="2019" name="Int. J. Syst. Evol. Microbiol.">
        <title>The Global Catalogue of Microorganisms (GCM) 10K type strain sequencing project: providing services to taxonomists for standard genome sequencing and annotation.</title>
        <authorList>
            <consortium name="The Broad Institute Genomics Platform"/>
            <consortium name="The Broad Institute Genome Sequencing Center for Infectious Disease"/>
            <person name="Wu L."/>
            <person name="Ma J."/>
        </authorList>
    </citation>
    <scope>NUCLEOTIDE SEQUENCE [LARGE SCALE GENOMIC DNA]</scope>
    <source>
        <strain evidence="13">CGMCC 1.15420</strain>
    </source>
</reference>
<comment type="function">
    <text evidence="2">Catalyzes the dismutation of two molecules of 6,7-dimethyl-8-ribityllumazine, resulting in the formation of riboflavin and 5-amino-6-(D-ribitylamino)uracil.</text>
</comment>
<evidence type="ECO:0000256" key="5">
    <source>
        <dbReference type="ARBA" id="ARBA00013950"/>
    </source>
</evidence>
<dbReference type="NCBIfam" id="TIGR00187">
    <property type="entry name" value="ribE"/>
    <property type="match status" value="1"/>
</dbReference>
<evidence type="ECO:0000256" key="9">
    <source>
        <dbReference type="NCBIfam" id="TIGR00187"/>
    </source>
</evidence>
<dbReference type="PANTHER" id="PTHR21098">
    <property type="entry name" value="RIBOFLAVIN SYNTHASE ALPHA CHAIN"/>
    <property type="match status" value="1"/>
</dbReference>
<dbReference type="SUPFAM" id="SSF63380">
    <property type="entry name" value="Riboflavin synthase domain-like"/>
    <property type="match status" value="2"/>
</dbReference>
<dbReference type="Gene3D" id="2.40.30.20">
    <property type="match status" value="2"/>
</dbReference>
<dbReference type="CDD" id="cd00402">
    <property type="entry name" value="Riboflavin_synthase_like"/>
    <property type="match status" value="1"/>
</dbReference>
<sequence length="224" mass="23940">MFTGIVEEIGTMKSIGRKGEAMVLGILASRIMDDVKLGDSIAVNGVCLTATSLEASGFTVDVMPQTYRHTNLKDLKPGSKINLERAMAAGGRFGGHIMQGHVDGTGTIASMRQDQNAVFVEIEPSDPALFRYIIPQGSIAIDGISLTVASVAGGRFAVSIIPHTWSETVLALKRTGDTVNLETDVLGKYVEHLLRFGRHNPEGEQPSGQPSQVDLSFLVENGFA</sequence>
<evidence type="ECO:0000256" key="1">
    <source>
        <dbReference type="ARBA" id="ARBA00000968"/>
    </source>
</evidence>
<dbReference type="InterPro" id="IPR026017">
    <property type="entry name" value="Lumazine-bd_dom"/>
</dbReference>
<comment type="catalytic activity">
    <reaction evidence="1">
        <text>2 6,7-dimethyl-8-(1-D-ribityl)lumazine + H(+) = 5-amino-6-(D-ribitylamino)uracil + riboflavin</text>
        <dbReference type="Rhea" id="RHEA:20772"/>
        <dbReference type="ChEBI" id="CHEBI:15378"/>
        <dbReference type="ChEBI" id="CHEBI:15934"/>
        <dbReference type="ChEBI" id="CHEBI:57986"/>
        <dbReference type="ChEBI" id="CHEBI:58201"/>
        <dbReference type="EC" id="2.5.1.9"/>
    </reaction>
</comment>
<proteinExistence type="predicted"/>
<accession>A0ABQ1W8V5</accession>
<feature type="repeat" description="Lumazine-binding" evidence="10">
    <location>
        <begin position="97"/>
        <end position="194"/>
    </location>
</feature>
<dbReference type="PIRSF" id="PIRSF000498">
    <property type="entry name" value="Riboflavin_syn_A"/>
    <property type="match status" value="1"/>
</dbReference>
<dbReference type="NCBIfam" id="NF009566">
    <property type="entry name" value="PRK13020.1"/>
    <property type="match status" value="1"/>
</dbReference>
<keyword evidence="7" id="KW-0808">Transferase</keyword>
<evidence type="ECO:0000256" key="6">
    <source>
        <dbReference type="ARBA" id="ARBA00022619"/>
    </source>
</evidence>
<keyword evidence="6" id="KW-0686">Riboflavin biosynthesis</keyword>
<dbReference type="NCBIfam" id="NF006767">
    <property type="entry name" value="PRK09289.1"/>
    <property type="match status" value="1"/>
</dbReference>
<gene>
    <name evidence="12" type="ORF">GCM10010913_48280</name>
</gene>
<dbReference type="Proteomes" id="UP000608420">
    <property type="component" value="Unassembled WGS sequence"/>
</dbReference>
<protein>
    <recommendedName>
        <fullName evidence="5 9">Riboflavin synthase</fullName>
        <ecNumber evidence="4 9">2.5.1.9</ecNumber>
    </recommendedName>
</protein>
<evidence type="ECO:0000313" key="13">
    <source>
        <dbReference type="Proteomes" id="UP000608420"/>
    </source>
</evidence>
<evidence type="ECO:0000256" key="7">
    <source>
        <dbReference type="ARBA" id="ARBA00022679"/>
    </source>
</evidence>
<evidence type="ECO:0000313" key="12">
    <source>
        <dbReference type="EMBL" id="GGG20390.1"/>
    </source>
</evidence>
<dbReference type="RefSeq" id="WP_120462324.1">
    <property type="nucleotide sequence ID" value="NZ_BMIW01000073.1"/>
</dbReference>
<evidence type="ECO:0000256" key="10">
    <source>
        <dbReference type="PROSITE-ProRule" id="PRU00524"/>
    </source>
</evidence>
<comment type="pathway">
    <text evidence="3">Cofactor biosynthesis; riboflavin biosynthesis; riboflavin from 2-hydroxy-3-oxobutyl phosphate and 5-amino-6-(D-ribitylamino)uracil: step 2/2.</text>
</comment>
<dbReference type="InterPro" id="IPR023366">
    <property type="entry name" value="ATP_synth_asu-like_sf"/>
</dbReference>
<dbReference type="EMBL" id="BMIW01000073">
    <property type="protein sequence ID" value="GGG20390.1"/>
    <property type="molecule type" value="Genomic_DNA"/>
</dbReference>
<name>A0ABQ1W8V5_9BACL</name>
<keyword evidence="8" id="KW-0677">Repeat</keyword>
<dbReference type="InterPro" id="IPR001783">
    <property type="entry name" value="Lumazine-bd"/>
</dbReference>
<dbReference type="InterPro" id="IPR017938">
    <property type="entry name" value="Riboflavin_synthase-like_b-brl"/>
</dbReference>
<comment type="caution">
    <text evidence="12">The sequence shown here is derived from an EMBL/GenBank/DDBJ whole genome shotgun (WGS) entry which is preliminary data.</text>
</comment>
<feature type="repeat" description="Lumazine-binding" evidence="10">
    <location>
        <begin position="1"/>
        <end position="96"/>
    </location>
</feature>
<evidence type="ECO:0000256" key="4">
    <source>
        <dbReference type="ARBA" id="ARBA00012827"/>
    </source>
</evidence>
<dbReference type="EC" id="2.5.1.9" evidence="4 9"/>
<dbReference type="Pfam" id="PF00677">
    <property type="entry name" value="Lum_binding"/>
    <property type="match status" value="2"/>
</dbReference>
<evidence type="ECO:0000259" key="11">
    <source>
        <dbReference type="PROSITE" id="PS51177"/>
    </source>
</evidence>
<evidence type="ECO:0000256" key="2">
    <source>
        <dbReference type="ARBA" id="ARBA00002803"/>
    </source>
</evidence>
<dbReference type="PANTHER" id="PTHR21098:SF12">
    <property type="entry name" value="RIBOFLAVIN SYNTHASE"/>
    <property type="match status" value="1"/>
</dbReference>
<organism evidence="12 13">
    <name type="scientific">Paenibacillus aceti</name>
    <dbReference type="NCBI Taxonomy" id="1820010"/>
    <lineage>
        <taxon>Bacteria</taxon>
        <taxon>Bacillati</taxon>
        <taxon>Bacillota</taxon>
        <taxon>Bacilli</taxon>
        <taxon>Bacillales</taxon>
        <taxon>Paenibacillaceae</taxon>
        <taxon>Paenibacillus</taxon>
    </lineage>
</organism>
<feature type="domain" description="Lumazine-binding" evidence="11">
    <location>
        <begin position="1"/>
        <end position="96"/>
    </location>
</feature>
<evidence type="ECO:0000256" key="8">
    <source>
        <dbReference type="ARBA" id="ARBA00022737"/>
    </source>
</evidence>
<keyword evidence="13" id="KW-1185">Reference proteome</keyword>
<evidence type="ECO:0000256" key="3">
    <source>
        <dbReference type="ARBA" id="ARBA00004887"/>
    </source>
</evidence>
<feature type="domain" description="Lumazine-binding" evidence="11">
    <location>
        <begin position="97"/>
        <end position="194"/>
    </location>
</feature>
<dbReference type="PROSITE" id="PS51177">
    <property type="entry name" value="LUMAZINE_BIND"/>
    <property type="match status" value="2"/>
</dbReference>